<comment type="caution">
    <text evidence="3">The sequence shown here is derived from an EMBL/GenBank/DDBJ whole genome shotgun (WGS) entry which is preliminary data.</text>
</comment>
<dbReference type="Gene3D" id="3.40.50.1820">
    <property type="entry name" value="alpha/beta hydrolase"/>
    <property type="match status" value="1"/>
</dbReference>
<dbReference type="EMBL" id="JASNQZ010000014">
    <property type="protein sequence ID" value="KAL0948409.1"/>
    <property type="molecule type" value="Genomic_DNA"/>
</dbReference>
<name>A0ABR3IYG2_9AGAR</name>
<protein>
    <recommendedName>
        <fullName evidence="2">BD-FAE-like domain-containing protein</fullName>
    </recommendedName>
</protein>
<dbReference type="PANTHER" id="PTHR48081">
    <property type="entry name" value="AB HYDROLASE SUPERFAMILY PROTEIN C4A8.06C"/>
    <property type="match status" value="1"/>
</dbReference>
<reference evidence="4" key="1">
    <citation type="submission" date="2024-06" db="EMBL/GenBank/DDBJ databases">
        <title>Multi-omics analyses provide insights into the biosynthesis of the anticancer antibiotic pleurotin in Hohenbuehelia grisea.</title>
        <authorList>
            <person name="Weaver J.A."/>
            <person name="Alberti F."/>
        </authorList>
    </citation>
    <scope>NUCLEOTIDE SEQUENCE [LARGE SCALE GENOMIC DNA]</scope>
    <source>
        <strain evidence="4">T-177</strain>
    </source>
</reference>
<evidence type="ECO:0000313" key="3">
    <source>
        <dbReference type="EMBL" id="KAL0948409.1"/>
    </source>
</evidence>
<proteinExistence type="predicted"/>
<dbReference type="InterPro" id="IPR049492">
    <property type="entry name" value="BD-FAE-like_dom"/>
</dbReference>
<keyword evidence="1" id="KW-0378">Hydrolase</keyword>
<gene>
    <name evidence="3" type="ORF">HGRIS_010990</name>
</gene>
<dbReference type="Proteomes" id="UP001556367">
    <property type="component" value="Unassembled WGS sequence"/>
</dbReference>
<dbReference type="InterPro" id="IPR050300">
    <property type="entry name" value="GDXG_lipolytic_enzyme"/>
</dbReference>
<accession>A0ABR3IYG2</accession>
<keyword evidence="4" id="KW-1185">Reference proteome</keyword>
<dbReference type="SUPFAM" id="SSF53474">
    <property type="entry name" value="alpha/beta-Hydrolases"/>
    <property type="match status" value="1"/>
</dbReference>
<sequence>MEGVAQIEDVEIEKIIVPTISVFAPLLEAKRKEIESVPKRTFQYGDTERHKLDIYYPTTTTKTTTKTPIVFFVYGGGFVTGARTLPPPADIAYANVLTWFSARGFVAVVPDYRLVPHVQFPGPAQDVADAVRWVVEHPQDASGPNALDLDLDSIFLIGQSAGAAHVATSLLYPNLIAPSVRPRIRGAVLIAGAYHLHPAGTTTGFEELVNMYWASEAEARATVPLALLNGLAAEDVKALPPLLLVEGEREPQWVKVVGKDFYEALKGRVGEDEGRVRKIWGKAHNHLSITWCLGTGEGEEWAEEAVEWMKAAVKG</sequence>
<evidence type="ECO:0000259" key="2">
    <source>
        <dbReference type="Pfam" id="PF20434"/>
    </source>
</evidence>
<dbReference type="InterPro" id="IPR029058">
    <property type="entry name" value="AB_hydrolase_fold"/>
</dbReference>
<organism evidence="3 4">
    <name type="scientific">Hohenbuehelia grisea</name>
    <dbReference type="NCBI Taxonomy" id="104357"/>
    <lineage>
        <taxon>Eukaryota</taxon>
        <taxon>Fungi</taxon>
        <taxon>Dikarya</taxon>
        <taxon>Basidiomycota</taxon>
        <taxon>Agaricomycotina</taxon>
        <taxon>Agaricomycetes</taxon>
        <taxon>Agaricomycetidae</taxon>
        <taxon>Agaricales</taxon>
        <taxon>Pleurotineae</taxon>
        <taxon>Pleurotaceae</taxon>
        <taxon>Hohenbuehelia</taxon>
    </lineage>
</organism>
<evidence type="ECO:0000313" key="4">
    <source>
        <dbReference type="Proteomes" id="UP001556367"/>
    </source>
</evidence>
<dbReference type="Pfam" id="PF20434">
    <property type="entry name" value="BD-FAE"/>
    <property type="match status" value="1"/>
</dbReference>
<evidence type="ECO:0000256" key="1">
    <source>
        <dbReference type="ARBA" id="ARBA00022801"/>
    </source>
</evidence>
<feature type="domain" description="BD-FAE-like" evidence="2">
    <location>
        <begin position="52"/>
        <end position="167"/>
    </location>
</feature>